<dbReference type="EMBL" id="JBFWIC010000026">
    <property type="protein sequence ID" value="MEZ0476094.1"/>
    <property type="molecule type" value="Genomic_DNA"/>
</dbReference>
<accession>A0ABV4HTK8</accession>
<proteinExistence type="predicted"/>
<dbReference type="PANTHER" id="PTHR46796">
    <property type="entry name" value="HTH-TYPE TRANSCRIPTIONAL ACTIVATOR RHAS-RELATED"/>
    <property type="match status" value="1"/>
</dbReference>
<dbReference type="PROSITE" id="PS01124">
    <property type="entry name" value="HTH_ARAC_FAMILY_2"/>
    <property type="match status" value="1"/>
</dbReference>
<dbReference type="InterPro" id="IPR018060">
    <property type="entry name" value="HTH_AraC"/>
</dbReference>
<comment type="caution">
    <text evidence="5">The sequence shown here is derived from an EMBL/GenBank/DDBJ whole genome shotgun (WGS) entry which is preliminary data.</text>
</comment>
<reference evidence="5 6" key="1">
    <citation type="submission" date="2024-07" db="EMBL/GenBank/DDBJ databases">
        <title>Luteimonas salilacus sp. nov., isolated from the shore soil of Salt Lake in Tibet of China.</title>
        <authorList>
            <person name="Zhang X."/>
            <person name="Li A."/>
        </authorList>
    </citation>
    <scope>NUCLEOTIDE SEQUENCE [LARGE SCALE GENOMIC DNA]</scope>
    <source>
        <strain evidence="5 6">B3-2-R+30</strain>
    </source>
</reference>
<keyword evidence="3" id="KW-0804">Transcription</keyword>
<evidence type="ECO:0000259" key="4">
    <source>
        <dbReference type="PROSITE" id="PS01124"/>
    </source>
</evidence>
<protein>
    <submittedName>
        <fullName evidence="5">Helix-turn-helix domain-containing protein</fullName>
    </submittedName>
</protein>
<evidence type="ECO:0000256" key="2">
    <source>
        <dbReference type="ARBA" id="ARBA00023125"/>
    </source>
</evidence>
<dbReference type="InterPro" id="IPR050204">
    <property type="entry name" value="AraC_XylS_family_regulators"/>
</dbReference>
<dbReference type="InterPro" id="IPR009057">
    <property type="entry name" value="Homeodomain-like_sf"/>
</dbReference>
<dbReference type="RefSeq" id="WP_370564403.1">
    <property type="nucleotide sequence ID" value="NZ_JBFWIB010000008.1"/>
</dbReference>
<dbReference type="InterPro" id="IPR046532">
    <property type="entry name" value="DUF6597"/>
</dbReference>
<keyword evidence="2" id="KW-0238">DNA-binding</keyword>
<evidence type="ECO:0000313" key="5">
    <source>
        <dbReference type="EMBL" id="MEZ0476094.1"/>
    </source>
</evidence>
<name>A0ABV4HTK8_9GAMM</name>
<dbReference type="Pfam" id="PF20240">
    <property type="entry name" value="DUF6597"/>
    <property type="match status" value="1"/>
</dbReference>
<sequence>MSVVSWREESELGTWTQLVWRPSPLAGLVESISLFEGKLRRRRERYYPTGELDLIVQFDASSEPYRIVEGQPAAPFPPLSLAGLIVAPVVVEAPVATSRVLGVRLRPAGAFSLFGVPLRALTGNTLDLHDVIGSEARRLGERLEEAGTDEARLRLMGRWIADRLAGRPRTDPCVAYAVSEIERAGGRVPIADILGRLGASPKRFTRLFEEQVGVKPKLFSRIVRFRELAGALRAGADSLRHTALAHGYYDQSHMNAEFREFAGMSPGQFLAATPFPESLSLAD</sequence>
<organism evidence="5 6">
    <name type="scientific">Luteimonas salinilitoris</name>
    <dbReference type="NCBI Taxonomy" id="3237697"/>
    <lineage>
        <taxon>Bacteria</taxon>
        <taxon>Pseudomonadati</taxon>
        <taxon>Pseudomonadota</taxon>
        <taxon>Gammaproteobacteria</taxon>
        <taxon>Lysobacterales</taxon>
        <taxon>Lysobacteraceae</taxon>
        <taxon>Luteimonas</taxon>
    </lineage>
</organism>
<evidence type="ECO:0000313" key="6">
    <source>
        <dbReference type="Proteomes" id="UP001566331"/>
    </source>
</evidence>
<dbReference type="PANTHER" id="PTHR46796:SF15">
    <property type="entry name" value="BLL1074 PROTEIN"/>
    <property type="match status" value="1"/>
</dbReference>
<keyword evidence="6" id="KW-1185">Reference proteome</keyword>
<dbReference type="Pfam" id="PF12833">
    <property type="entry name" value="HTH_18"/>
    <property type="match status" value="1"/>
</dbReference>
<evidence type="ECO:0000256" key="1">
    <source>
        <dbReference type="ARBA" id="ARBA00023015"/>
    </source>
</evidence>
<dbReference type="Proteomes" id="UP001566331">
    <property type="component" value="Unassembled WGS sequence"/>
</dbReference>
<keyword evidence="1" id="KW-0805">Transcription regulation</keyword>
<gene>
    <name evidence="5" type="ORF">AB6713_15955</name>
</gene>
<dbReference type="Gene3D" id="1.10.10.60">
    <property type="entry name" value="Homeodomain-like"/>
    <property type="match status" value="1"/>
</dbReference>
<evidence type="ECO:0000256" key="3">
    <source>
        <dbReference type="ARBA" id="ARBA00023163"/>
    </source>
</evidence>
<dbReference type="SUPFAM" id="SSF46689">
    <property type="entry name" value="Homeodomain-like"/>
    <property type="match status" value="1"/>
</dbReference>
<feature type="domain" description="HTH araC/xylS-type" evidence="4">
    <location>
        <begin position="171"/>
        <end position="272"/>
    </location>
</feature>
<dbReference type="SMART" id="SM00342">
    <property type="entry name" value="HTH_ARAC"/>
    <property type="match status" value="1"/>
</dbReference>